<evidence type="ECO:0000313" key="3">
    <source>
        <dbReference type="Proteomes" id="UP000728032"/>
    </source>
</evidence>
<dbReference type="EMBL" id="CAJPVJ010057457">
    <property type="protein sequence ID" value="CAG2183823.1"/>
    <property type="molecule type" value="Genomic_DNA"/>
</dbReference>
<protein>
    <submittedName>
        <fullName evidence="2">Uncharacterized protein</fullName>
    </submittedName>
</protein>
<feature type="non-terminal residue" evidence="2">
    <location>
        <position position="129"/>
    </location>
</feature>
<accession>A0A7R9MUE4</accession>
<keyword evidence="3" id="KW-1185">Reference proteome</keyword>
<dbReference type="Proteomes" id="UP000728032">
    <property type="component" value="Unassembled WGS sequence"/>
</dbReference>
<organism evidence="2">
    <name type="scientific">Oppiella nova</name>
    <dbReference type="NCBI Taxonomy" id="334625"/>
    <lineage>
        <taxon>Eukaryota</taxon>
        <taxon>Metazoa</taxon>
        <taxon>Ecdysozoa</taxon>
        <taxon>Arthropoda</taxon>
        <taxon>Chelicerata</taxon>
        <taxon>Arachnida</taxon>
        <taxon>Acari</taxon>
        <taxon>Acariformes</taxon>
        <taxon>Sarcoptiformes</taxon>
        <taxon>Oribatida</taxon>
        <taxon>Brachypylina</taxon>
        <taxon>Oppioidea</taxon>
        <taxon>Oppiidae</taxon>
        <taxon>Oppiella</taxon>
    </lineage>
</organism>
<feature type="region of interest" description="Disordered" evidence="1">
    <location>
        <begin position="1"/>
        <end position="23"/>
    </location>
</feature>
<evidence type="ECO:0000313" key="2">
    <source>
        <dbReference type="EMBL" id="CAD7667511.1"/>
    </source>
</evidence>
<dbReference type="EMBL" id="OC972282">
    <property type="protein sequence ID" value="CAD7667511.1"/>
    <property type="molecule type" value="Genomic_DNA"/>
</dbReference>
<reference evidence="2" key="1">
    <citation type="submission" date="2020-11" db="EMBL/GenBank/DDBJ databases">
        <authorList>
            <person name="Tran Van P."/>
        </authorList>
    </citation>
    <scope>NUCLEOTIDE SEQUENCE</scope>
</reference>
<gene>
    <name evidence="2" type="ORF">ONB1V03_LOCUS23243</name>
</gene>
<sequence length="129" mass="14475">MNPSNGSTYGNVVHGSSRPSDPFEQMVAEYSEHRNSWEALRASTDHSCRPVADECISRPIRPEPLRPSHHMWSHCHQSMEPLTIQSINYCSHGVESAPDITLTTEADNTVKTIVEDESDTEVVVYNHIT</sequence>
<evidence type="ECO:0000256" key="1">
    <source>
        <dbReference type="SAM" id="MobiDB-lite"/>
    </source>
</evidence>
<dbReference type="AlphaFoldDB" id="A0A7R9MUE4"/>
<feature type="compositionally biased region" description="Polar residues" evidence="1">
    <location>
        <begin position="1"/>
        <end position="10"/>
    </location>
</feature>
<name>A0A7R9MUE4_9ACAR</name>
<proteinExistence type="predicted"/>